<name>A0A0K0DYF4_STRER</name>
<feature type="domain" description="Saposin B-type" evidence="3">
    <location>
        <begin position="18"/>
        <end position="96"/>
    </location>
</feature>
<evidence type="ECO:0000259" key="3">
    <source>
        <dbReference type="PROSITE" id="PS50015"/>
    </source>
</evidence>
<dbReference type="Pfam" id="PF03489">
    <property type="entry name" value="SapB_2"/>
    <property type="match status" value="1"/>
</dbReference>
<dbReference type="InterPro" id="IPR008139">
    <property type="entry name" value="SaposinB_dom"/>
</dbReference>
<keyword evidence="1" id="KW-1015">Disulfide bond</keyword>
<dbReference type="SMART" id="SM00741">
    <property type="entry name" value="SapB"/>
    <property type="match status" value="1"/>
</dbReference>
<dbReference type="Gene3D" id="1.10.225.10">
    <property type="entry name" value="Saposin-like"/>
    <property type="match status" value="1"/>
</dbReference>
<dbReference type="InterPro" id="IPR011001">
    <property type="entry name" value="Saposin-like"/>
</dbReference>
<feature type="chain" id="PRO_5005327375" evidence="2">
    <location>
        <begin position="19"/>
        <end position="96"/>
    </location>
</feature>
<reference evidence="4" key="1">
    <citation type="submission" date="2015-08" db="UniProtKB">
        <authorList>
            <consortium name="WormBaseParasite"/>
        </authorList>
    </citation>
    <scope>IDENTIFICATION</scope>
</reference>
<keyword evidence="2" id="KW-0732">Signal</keyword>
<organism evidence="4">
    <name type="scientific">Strongyloides stercoralis</name>
    <name type="common">Threadworm</name>
    <dbReference type="NCBI Taxonomy" id="6248"/>
    <lineage>
        <taxon>Eukaryota</taxon>
        <taxon>Metazoa</taxon>
        <taxon>Ecdysozoa</taxon>
        <taxon>Nematoda</taxon>
        <taxon>Chromadorea</taxon>
        <taxon>Rhabditida</taxon>
        <taxon>Tylenchina</taxon>
        <taxon>Panagrolaimomorpha</taxon>
        <taxon>Strongyloidoidea</taxon>
        <taxon>Strongyloididae</taxon>
        <taxon>Strongyloides</taxon>
    </lineage>
</organism>
<evidence type="ECO:0000313" key="4">
    <source>
        <dbReference type="WBParaSite" id="SSTP_0000226900.1"/>
    </source>
</evidence>
<dbReference type="InterPro" id="IPR008138">
    <property type="entry name" value="SapB_2"/>
</dbReference>
<proteinExistence type="predicted"/>
<evidence type="ECO:0000256" key="1">
    <source>
        <dbReference type="ARBA" id="ARBA00023157"/>
    </source>
</evidence>
<protein>
    <submittedName>
        <fullName evidence="4">Saposin B-type domain-containing protein</fullName>
    </submittedName>
</protein>
<dbReference type="PROSITE" id="PS50015">
    <property type="entry name" value="SAP_B"/>
    <property type="match status" value="1"/>
</dbReference>
<feature type="signal peptide" evidence="2">
    <location>
        <begin position="1"/>
        <end position="18"/>
    </location>
</feature>
<dbReference type="AlphaFoldDB" id="A0A0K0DYF4"/>
<dbReference type="SUPFAM" id="SSF47862">
    <property type="entry name" value="Saposin"/>
    <property type="match status" value="1"/>
</dbReference>
<sequence length="96" mass="10804">MKFLTLFAIFFIIATINANLICQLCLDFCKDLEKELENDEPDMEKKANAICDRLTHNSPLLDNVCKQLVDSELQTIVGGLEQNEPPQKICQGIGMC</sequence>
<dbReference type="WBParaSite" id="SSTP_0000226900.1">
    <property type="protein sequence ID" value="SSTP_0000226900.1"/>
    <property type="gene ID" value="SSTP_0000226900"/>
</dbReference>
<evidence type="ECO:0000256" key="2">
    <source>
        <dbReference type="SAM" id="SignalP"/>
    </source>
</evidence>
<accession>A0A0K0DYF4</accession>